<feature type="region of interest" description="Disordered" evidence="2">
    <location>
        <begin position="358"/>
        <end position="427"/>
    </location>
</feature>
<protein>
    <submittedName>
        <fullName evidence="4">Tropomyosin-1, isoforms 33/34-like</fullName>
    </submittedName>
</protein>
<keyword evidence="1" id="KW-0175">Coiled coil</keyword>
<dbReference type="KEGG" id="pda:113463184"/>
<reference evidence="4" key="1">
    <citation type="submission" date="2025-08" db="UniProtKB">
        <authorList>
            <consortium name="RefSeq"/>
        </authorList>
    </citation>
    <scope>IDENTIFICATION</scope>
    <source>
        <tissue evidence="4">Young leaves</tissue>
    </source>
</reference>
<proteinExistence type="predicted"/>
<sequence>MPTSNTSLFSRIKRREAEAGGAVPQPRKKSKTAGASTSAGTRGPEAGAPAADQGRRSAVDDAGSAPPPCPAPVSQRGPAVTLARGSGSELRRGPEVPNSGEPSPSRGPREESGEPGSPLLEDSSAFHDADVARAIFRRVMLPADRAEFRRQSLEEIVDGTYRNTARHIHELDTLVYIAQECQEETRRFSRQLEPAKKRIAELEAALAEAEARREATEAGRLAMVEVLEEERAAHSLAKSALRASEARLGEVQSKVAGLKYEAGVFRLKIEQLEAWEKRALERAENAVELFKGSEEFRDMLEEETVDGFLRGFDNFRKQMARICPQFDLSTVRPRMRFGYGPDDDDDDIPAALVSEEDLAEVEAEAAEPARAEAIPRETSEVVPAAPAEAPAADPEPAPAADPEPAPTEDPQVIPVDDEGDANEAAAS</sequence>
<organism evidence="3 4">
    <name type="scientific">Phoenix dactylifera</name>
    <name type="common">Date palm</name>
    <dbReference type="NCBI Taxonomy" id="42345"/>
    <lineage>
        <taxon>Eukaryota</taxon>
        <taxon>Viridiplantae</taxon>
        <taxon>Streptophyta</taxon>
        <taxon>Embryophyta</taxon>
        <taxon>Tracheophyta</taxon>
        <taxon>Spermatophyta</taxon>
        <taxon>Magnoliopsida</taxon>
        <taxon>Liliopsida</taxon>
        <taxon>Arecaceae</taxon>
        <taxon>Coryphoideae</taxon>
        <taxon>Phoeniceae</taxon>
        <taxon>Phoenix</taxon>
    </lineage>
</organism>
<name>A0A8B8J874_PHODC</name>
<feature type="compositionally biased region" description="Pro residues" evidence="2">
    <location>
        <begin position="393"/>
        <end position="407"/>
    </location>
</feature>
<feature type="compositionally biased region" description="Basic and acidic residues" evidence="2">
    <location>
        <begin position="367"/>
        <end position="379"/>
    </location>
</feature>
<feature type="region of interest" description="Disordered" evidence="2">
    <location>
        <begin position="1"/>
        <end position="123"/>
    </location>
</feature>
<evidence type="ECO:0000313" key="4">
    <source>
        <dbReference type="RefSeq" id="XP_026663080.2"/>
    </source>
</evidence>
<dbReference type="RefSeq" id="XP_026663080.2">
    <property type="nucleotide sequence ID" value="XM_026807279.2"/>
</dbReference>
<dbReference type="Proteomes" id="UP000228380">
    <property type="component" value="Unplaced"/>
</dbReference>
<evidence type="ECO:0000313" key="3">
    <source>
        <dbReference type="Proteomes" id="UP000228380"/>
    </source>
</evidence>
<keyword evidence="3" id="KW-1185">Reference proteome</keyword>
<accession>A0A8B8J874</accession>
<evidence type="ECO:0000256" key="2">
    <source>
        <dbReference type="SAM" id="MobiDB-lite"/>
    </source>
</evidence>
<feature type="coiled-coil region" evidence="1">
    <location>
        <begin position="192"/>
        <end position="219"/>
    </location>
</feature>
<gene>
    <name evidence="4" type="primary">LOC113463184</name>
</gene>
<feature type="compositionally biased region" description="Low complexity" evidence="2">
    <location>
        <begin position="383"/>
        <end position="392"/>
    </location>
</feature>
<dbReference type="AlphaFoldDB" id="A0A8B8J874"/>
<evidence type="ECO:0000256" key="1">
    <source>
        <dbReference type="SAM" id="Coils"/>
    </source>
</evidence>
<dbReference type="GeneID" id="113463184"/>